<dbReference type="Gene3D" id="2.60.40.10">
    <property type="entry name" value="Immunoglobulins"/>
    <property type="match status" value="1"/>
</dbReference>
<dbReference type="AlphaFoldDB" id="A0A3B1E925"/>
<organism evidence="2">
    <name type="scientific">hydrothermal vent metagenome</name>
    <dbReference type="NCBI Taxonomy" id="652676"/>
    <lineage>
        <taxon>unclassified sequences</taxon>
        <taxon>metagenomes</taxon>
        <taxon>ecological metagenomes</taxon>
    </lineage>
</organism>
<dbReference type="EMBL" id="UOGK01000705">
    <property type="protein sequence ID" value="VAX42517.1"/>
    <property type="molecule type" value="Genomic_DNA"/>
</dbReference>
<feature type="region of interest" description="Disordered" evidence="1">
    <location>
        <begin position="211"/>
        <end position="230"/>
    </location>
</feature>
<dbReference type="InterPro" id="IPR003961">
    <property type="entry name" value="FN3_dom"/>
</dbReference>
<gene>
    <name evidence="2" type="ORF">MNBD_PLANCTO03-1338</name>
</gene>
<dbReference type="InterPro" id="IPR013783">
    <property type="entry name" value="Ig-like_fold"/>
</dbReference>
<dbReference type="SUPFAM" id="SSF49265">
    <property type="entry name" value="Fibronectin type III"/>
    <property type="match status" value="1"/>
</dbReference>
<protein>
    <submittedName>
        <fullName evidence="2">Uncharacterized protein</fullName>
    </submittedName>
</protein>
<sequence>MALVPDSKSGAISFYQSRIAVWAADPAAIGLSAQQIGDITSATGTSQASLLAMQEAYNTARSATAINDTDIADMRAIGASLISTIRAYARTSGDMSVYTKADIPAPKTPTPAGTPDAPTNVTGRINNRGAIELKWEGTLAFHAFFEVYRMFEGQTQWTLLASIGKKAFEDDSIPPSTTTAVQYYIQARRGELRSDPSDPVTIRMGVIGINTNAPAENGEENTGDTLGMAA</sequence>
<evidence type="ECO:0000313" key="2">
    <source>
        <dbReference type="EMBL" id="VAX42517.1"/>
    </source>
</evidence>
<dbReference type="InterPro" id="IPR036116">
    <property type="entry name" value="FN3_sf"/>
</dbReference>
<dbReference type="CDD" id="cd00063">
    <property type="entry name" value="FN3"/>
    <property type="match status" value="1"/>
</dbReference>
<reference evidence="2" key="1">
    <citation type="submission" date="2018-06" db="EMBL/GenBank/DDBJ databases">
        <authorList>
            <person name="Zhirakovskaya E."/>
        </authorList>
    </citation>
    <scope>NUCLEOTIDE SEQUENCE</scope>
</reference>
<evidence type="ECO:0000256" key="1">
    <source>
        <dbReference type="SAM" id="MobiDB-lite"/>
    </source>
</evidence>
<name>A0A3B1E925_9ZZZZ</name>
<proteinExistence type="predicted"/>
<accession>A0A3B1E925</accession>